<evidence type="ECO:0000313" key="1">
    <source>
        <dbReference type="EMBL" id="OAM42922.1"/>
    </source>
</evidence>
<proteinExistence type="predicted"/>
<organism evidence="1 2">
    <name type="scientific">Eikenella halliae</name>
    <dbReference type="NCBI Taxonomy" id="1795832"/>
    <lineage>
        <taxon>Bacteria</taxon>
        <taxon>Pseudomonadati</taxon>
        <taxon>Pseudomonadota</taxon>
        <taxon>Betaproteobacteria</taxon>
        <taxon>Neisseriales</taxon>
        <taxon>Neisseriaceae</taxon>
        <taxon>Eikenella</taxon>
    </lineage>
</organism>
<dbReference type="EMBL" id="LXSQ01000016">
    <property type="protein sequence ID" value="OAM42922.1"/>
    <property type="molecule type" value="Genomic_DNA"/>
</dbReference>
<dbReference type="Proteomes" id="UP000077726">
    <property type="component" value="Unassembled WGS sequence"/>
</dbReference>
<gene>
    <name evidence="1" type="ORF">A7Q00_06590</name>
</gene>
<protein>
    <submittedName>
        <fullName evidence="1">Uncharacterized protein</fullName>
    </submittedName>
</protein>
<name>A0A1B6VZ08_9NEIS</name>
<dbReference type="AlphaFoldDB" id="A0A1B6VZ08"/>
<sequence>MYGRLGGDNPAVCCLWLQCKGYLKAGLRVSAKPKIFQVAFAVGGLLGQMVHPIKLPQPIMPA</sequence>
<evidence type="ECO:0000313" key="2">
    <source>
        <dbReference type="Proteomes" id="UP000077726"/>
    </source>
</evidence>
<keyword evidence="2" id="KW-1185">Reference proteome</keyword>
<accession>A0A1B6VZ08</accession>
<reference evidence="2" key="1">
    <citation type="submission" date="2016-05" db="EMBL/GenBank/DDBJ databases">
        <title>Draft genome of Corynebacterium afermentans subsp. afermentans LCDC 88199T.</title>
        <authorList>
            <person name="Bernier A.-M."/>
            <person name="Bernard K."/>
        </authorList>
    </citation>
    <scope>NUCLEOTIDE SEQUENCE [LARGE SCALE GENOMIC DNA]</scope>
    <source>
        <strain evidence="2">NML130454</strain>
    </source>
</reference>
<comment type="caution">
    <text evidence="1">The sequence shown here is derived from an EMBL/GenBank/DDBJ whole genome shotgun (WGS) entry which is preliminary data.</text>
</comment>
<dbReference type="STRING" id="1795832.A7Q00_06590"/>